<reference evidence="1 2" key="1">
    <citation type="submission" date="2018-09" db="EMBL/GenBank/DDBJ databases">
        <title>A high-quality reference genome of wild soybean provides a powerful tool to mine soybean genomes.</title>
        <authorList>
            <person name="Xie M."/>
            <person name="Chung C.Y.L."/>
            <person name="Li M.-W."/>
            <person name="Wong F.-L."/>
            <person name="Chan T.-F."/>
            <person name="Lam H.-M."/>
        </authorList>
    </citation>
    <scope>NUCLEOTIDE SEQUENCE [LARGE SCALE GENOMIC DNA]</scope>
    <source>
        <strain evidence="2">cv. W05</strain>
        <tissue evidence="1">Hypocotyl of etiolated seedlings</tissue>
    </source>
</reference>
<organism evidence="1 2">
    <name type="scientific">Glycine soja</name>
    <name type="common">Wild soybean</name>
    <dbReference type="NCBI Taxonomy" id="3848"/>
    <lineage>
        <taxon>Eukaryota</taxon>
        <taxon>Viridiplantae</taxon>
        <taxon>Streptophyta</taxon>
        <taxon>Embryophyta</taxon>
        <taxon>Tracheophyta</taxon>
        <taxon>Spermatophyta</taxon>
        <taxon>Magnoliopsida</taxon>
        <taxon>eudicotyledons</taxon>
        <taxon>Gunneridae</taxon>
        <taxon>Pentapetalae</taxon>
        <taxon>rosids</taxon>
        <taxon>fabids</taxon>
        <taxon>Fabales</taxon>
        <taxon>Fabaceae</taxon>
        <taxon>Papilionoideae</taxon>
        <taxon>50 kb inversion clade</taxon>
        <taxon>NPAAA clade</taxon>
        <taxon>indigoferoid/millettioid clade</taxon>
        <taxon>Phaseoleae</taxon>
        <taxon>Glycine</taxon>
        <taxon>Glycine subgen. Soja</taxon>
    </lineage>
</organism>
<sequence>MTLDEFFFFNLSLMIKLQLATQRMGISKAQRNLRILNMTSENVDWKLRVGLEFESIEYLETIGVFCNRVPRRRSSPIGFEIFGGYFVVVAAKGITRLSSTHLQLWRIVKQSKKRWF</sequence>
<gene>
    <name evidence="1" type="ORF">D0Y65_043109</name>
</gene>
<protein>
    <submittedName>
        <fullName evidence="1">Uncharacterized protein</fullName>
    </submittedName>
</protein>
<dbReference type="EMBL" id="QZWG01000016">
    <property type="protein sequence ID" value="RZB60195.1"/>
    <property type="molecule type" value="Genomic_DNA"/>
</dbReference>
<dbReference type="Gramene" id="XM_028351201.1">
    <property type="protein sequence ID" value="XP_028207002.1"/>
    <property type="gene ID" value="LOC114390464"/>
</dbReference>
<dbReference type="Proteomes" id="UP000289340">
    <property type="component" value="Chromosome 16"/>
</dbReference>
<accession>A0A445GG53</accession>
<evidence type="ECO:0000313" key="2">
    <source>
        <dbReference type="Proteomes" id="UP000289340"/>
    </source>
</evidence>
<dbReference type="AlphaFoldDB" id="A0A445GG53"/>
<keyword evidence="2" id="KW-1185">Reference proteome</keyword>
<evidence type="ECO:0000313" key="1">
    <source>
        <dbReference type="EMBL" id="RZB60195.1"/>
    </source>
</evidence>
<proteinExistence type="predicted"/>
<name>A0A445GG53_GLYSO</name>
<comment type="caution">
    <text evidence="1">The sequence shown here is derived from an EMBL/GenBank/DDBJ whole genome shotgun (WGS) entry which is preliminary data.</text>
</comment>